<evidence type="ECO:0000313" key="2">
    <source>
        <dbReference type="Proteomes" id="UP000823388"/>
    </source>
</evidence>
<dbReference type="PANTHER" id="PTHR18868:SF28">
    <property type="entry name" value="PEPTIDASE S1 DOMAIN-CONTAINING PROTEIN"/>
    <property type="match status" value="1"/>
</dbReference>
<dbReference type="AlphaFoldDB" id="A0A8T0VLP0"/>
<keyword evidence="2" id="KW-1185">Reference proteome</keyword>
<proteinExistence type="predicted"/>
<organism evidence="1 2">
    <name type="scientific">Panicum virgatum</name>
    <name type="common">Blackwell switchgrass</name>
    <dbReference type="NCBI Taxonomy" id="38727"/>
    <lineage>
        <taxon>Eukaryota</taxon>
        <taxon>Viridiplantae</taxon>
        <taxon>Streptophyta</taxon>
        <taxon>Embryophyta</taxon>
        <taxon>Tracheophyta</taxon>
        <taxon>Spermatophyta</taxon>
        <taxon>Magnoliopsida</taxon>
        <taxon>Liliopsida</taxon>
        <taxon>Poales</taxon>
        <taxon>Poaceae</taxon>
        <taxon>PACMAD clade</taxon>
        <taxon>Panicoideae</taxon>
        <taxon>Panicodae</taxon>
        <taxon>Paniceae</taxon>
        <taxon>Panicinae</taxon>
        <taxon>Panicum</taxon>
        <taxon>Panicum sect. Hiantes</taxon>
    </lineage>
</organism>
<accession>A0A8T0VLP0</accession>
<dbReference type="InterPro" id="IPR009003">
    <property type="entry name" value="Peptidase_S1_PA"/>
</dbReference>
<protein>
    <submittedName>
        <fullName evidence="1">Uncharacterized protein</fullName>
    </submittedName>
</protein>
<dbReference type="Pfam" id="PF13365">
    <property type="entry name" value="Trypsin_2"/>
    <property type="match status" value="1"/>
</dbReference>
<reference evidence="1" key="1">
    <citation type="submission" date="2020-05" db="EMBL/GenBank/DDBJ databases">
        <title>WGS assembly of Panicum virgatum.</title>
        <authorList>
            <person name="Lovell J.T."/>
            <person name="Jenkins J."/>
            <person name="Shu S."/>
            <person name="Juenger T.E."/>
            <person name="Schmutz J."/>
        </authorList>
    </citation>
    <scope>NUCLEOTIDE SEQUENCE</scope>
    <source>
        <strain evidence="1">AP13</strain>
    </source>
</reference>
<dbReference type="PANTHER" id="PTHR18868">
    <property type="entry name" value="OS07G0665300 PROTEIN-RELATED"/>
    <property type="match status" value="1"/>
</dbReference>
<dbReference type="Proteomes" id="UP000823388">
    <property type="component" value="Chromosome 2N"/>
</dbReference>
<sequence length="594" mass="66932">MENLEKNRCAIEEELFGEVLYDGEVPTFVEKSFGYRVGPGEVLYRTSDNVRDLSSIVVSLALFDGDKMIFACSGIPLPRGTARLHLTRFVTSAHLVREFKRYRNRYDKLRVAVRLYDKTTDGFLGLYDGDIAIVTCLGLLDVDPIDLNFMATPETYAPPDDSVLAAGRAYIVPSVMAMHGSPCRVCVNTWIPDHQHMNTAVLGGPLLQDARFLGMIYEFYDHGDTIVRYRFLPLELLRERLEHFGTFCNAYLYFPKQPDFSEYKLPEGVSSVVPSGFMKTINRIKARGYPMPPPLVLEFNGRLLNQFEERFGELLAWKGFPYGHQTSFPLERVWDRLPKKVVKDISRCVVSLTSFKGNVRSFVCTGLLIKWHGSKATRTVILTSASLVRDHHNEDVIDKTLTIEVFLPPNQRGSGTLEFYNLSYNIAIVSVKKNFNAVRKEDIFSKTAQKPSEKVVAIGRDALYGPLMATIGEVKRTSKGSNVVCKGIWVSTCKIKKAGIGGPLINFDGGFVGMNFYDGTEVTPLLPKHKIVQVLRGVINFPLPSESECDHPELIDVGGATKENRWPVAKLYWYHGDLDVSRYHVPELIGRQLH</sequence>
<dbReference type="EMBL" id="CM029040">
    <property type="protein sequence ID" value="KAG2636130.1"/>
    <property type="molecule type" value="Genomic_DNA"/>
</dbReference>
<name>A0A8T0VLP0_PANVG</name>
<comment type="caution">
    <text evidence="1">The sequence shown here is derived from an EMBL/GenBank/DDBJ whole genome shotgun (WGS) entry which is preliminary data.</text>
</comment>
<dbReference type="SUPFAM" id="SSF50494">
    <property type="entry name" value="Trypsin-like serine proteases"/>
    <property type="match status" value="2"/>
</dbReference>
<gene>
    <name evidence="1" type="ORF">PVAP13_2NG426000</name>
</gene>
<evidence type="ECO:0000313" key="1">
    <source>
        <dbReference type="EMBL" id="KAG2636130.1"/>
    </source>
</evidence>
<dbReference type="Gene3D" id="2.40.10.120">
    <property type="match status" value="1"/>
</dbReference>